<keyword evidence="14" id="KW-1185">Reference proteome</keyword>
<keyword evidence="3 9" id="KW-0403">Intermediate filament</keyword>
<evidence type="ECO:0000256" key="3">
    <source>
        <dbReference type="ARBA" id="ARBA00022754"/>
    </source>
</evidence>
<evidence type="ECO:0000256" key="9">
    <source>
        <dbReference type="RuleBase" id="RU000685"/>
    </source>
</evidence>
<reference evidence="13" key="2">
    <citation type="submission" date="2025-09" db="UniProtKB">
        <authorList>
            <consortium name="Ensembl"/>
        </authorList>
    </citation>
    <scope>IDENTIFICATION</scope>
</reference>
<feature type="coiled-coil region" evidence="10">
    <location>
        <begin position="281"/>
        <end position="315"/>
    </location>
</feature>
<proteinExistence type="inferred from homology"/>
<accession>A0A8C8VKQ0</accession>
<dbReference type="GO" id="GO:0045109">
    <property type="term" value="P:intermediate filament organization"/>
    <property type="evidence" value="ECO:0007669"/>
    <property type="project" value="TreeGrafter"/>
</dbReference>
<dbReference type="Pfam" id="PF00038">
    <property type="entry name" value="Filament"/>
    <property type="match status" value="1"/>
</dbReference>
<feature type="compositionally biased region" description="Pro residues" evidence="11">
    <location>
        <begin position="522"/>
        <end position="540"/>
    </location>
</feature>
<feature type="compositionally biased region" description="Low complexity" evidence="11">
    <location>
        <begin position="512"/>
        <end position="521"/>
    </location>
</feature>
<evidence type="ECO:0000256" key="6">
    <source>
        <dbReference type="ARBA" id="ARBA00040324"/>
    </source>
</evidence>
<protein>
    <recommendedName>
        <fullName evidence="6">Keratin, type I cytoskeletal 19</fullName>
    </recommendedName>
    <alternativeName>
        <fullName evidence="7">Cytokeratin-19</fullName>
    </alternativeName>
    <alternativeName>
        <fullName evidence="8">Keratin-19</fullName>
    </alternativeName>
</protein>
<evidence type="ECO:0000256" key="2">
    <source>
        <dbReference type="ARBA" id="ARBA00022744"/>
    </source>
</evidence>
<dbReference type="Gene3D" id="1.20.5.1160">
    <property type="entry name" value="Vasodilator-stimulated phosphoprotein"/>
    <property type="match status" value="1"/>
</dbReference>
<dbReference type="PANTHER" id="PTHR23239:SF14">
    <property type="entry name" value="KERATIN, TYPE I CYTOSKELETAL 19"/>
    <property type="match status" value="1"/>
</dbReference>
<feature type="compositionally biased region" description="Pro residues" evidence="11">
    <location>
        <begin position="471"/>
        <end position="491"/>
    </location>
</feature>
<dbReference type="Ensembl" id="ENSPCET00000015285.1">
    <property type="protein sequence ID" value="ENSPCEP00000014756.1"/>
    <property type="gene ID" value="ENSPCEG00000005540.1"/>
</dbReference>
<evidence type="ECO:0000256" key="4">
    <source>
        <dbReference type="ARBA" id="ARBA00023054"/>
    </source>
</evidence>
<feature type="compositionally biased region" description="Pro residues" evidence="11">
    <location>
        <begin position="501"/>
        <end position="511"/>
    </location>
</feature>
<evidence type="ECO:0000259" key="12">
    <source>
        <dbReference type="PROSITE" id="PS51842"/>
    </source>
</evidence>
<feature type="region of interest" description="Disordered" evidence="11">
    <location>
        <begin position="449"/>
        <end position="580"/>
    </location>
</feature>
<evidence type="ECO:0000256" key="7">
    <source>
        <dbReference type="ARBA" id="ARBA00041710"/>
    </source>
</evidence>
<dbReference type="InterPro" id="IPR039008">
    <property type="entry name" value="IF_rod_dom"/>
</dbReference>
<feature type="compositionally biased region" description="Low complexity" evidence="11">
    <location>
        <begin position="564"/>
        <end position="580"/>
    </location>
</feature>
<dbReference type="PROSITE" id="PS51842">
    <property type="entry name" value="IF_ROD_2"/>
    <property type="match status" value="1"/>
</dbReference>
<dbReference type="InterPro" id="IPR002957">
    <property type="entry name" value="Keratin_I"/>
</dbReference>
<evidence type="ECO:0000256" key="10">
    <source>
        <dbReference type="SAM" id="Coils"/>
    </source>
</evidence>
<dbReference type="PRINTS" id="PR01248">
    <property type="entry name" value="TYPE1KERATIN"/>
</dbReference>
<dbReference type="FunFam" id="1.20.5.1160:FF:000002">
    <property type="entry name" value="Type I keratin 10"/>
    <property type="match status" value="1"/>
</dbReference>
<reference evidence="13" key="1">
    <citation type="submission" date="2025-08" db="UniProtKB">
        <authorList>
            <consortium name="Ensembl"/>
        </authorList>
    </citation>
    <scope>IDENTIFICATION</scope>
</reference>
<keyword evidence="2" id="KW-0416">Keratin</keyword>
<dbReference type="Gene3D" id="1.20.5.500">
    <property type="entry name" value="Single helix bin"/>
    <property type="match status" value="1"/>
</dbReference>
<dbReference type="InterPro" id="IPR018039">
    <property type="entry name" value="IF_conserved"/>
</dbReference>
<evidence type="ECO:0000313" key="14">
    <source>
        <dbReference type="Proteomes" id="UP000694393"/>
    </source>
</evidence>
<evidence type="ECO:0000256" key="8">
    <source>
        <dbReference type="ARBA" id="ARBA00042489"/>
    </source>
</evidence>
<keyword evidence="1" id="KW-0597">Phosphoprotein</keyword>
<feature type="coiled-coil region" evidence="10">
    <location>
        <begin position="90"/>
        <end position="124"/>
    </location>
</feature>
<feature type="compositionally biased region" description="Low complexity" evidence="11">
    <location>
        <begin position="541"/>
        <end position="552"/>
    </location>
</feature>
<dbReference type="Proteomes" id="UP000694393">
    <property type="component" value="Unplaced"/>
</dbReference>
<dbReference type="FunFam" id="1.20.5.170:FF:000002">
    <property type="entry name" value="Type I keratin KA11"/>
    <property type="match status" value="1"/>
</dbReference>
<sequence>MYSFKPKPVTSSGLGNLSGSSVSRAVGSFRAPSIHGGSGGRGASVSTVRLLSSGVGGSLGGGYGSGLYSSFDGGFGGSDGLLSGNEKSTMQNLNDRLASYLDRVRALEEANSDLEIKIRDWQQKQGPGPAHDYSHYFKTIEDLRDKIFAATIDNSKIVLQIDNARLAADDFKTKYETEQALRMSVEADINGLRRVLDELTLARTDLEMQIESLKEELAYLKKNHEEEMNAQGEQIRGQVSVEVDSAPGIDLTKTLADMRDQYEVISEKNRKDAETWFNTKIEDLNQEVAINTEQLQTSKTEITDLRRTLQGLEIELQSQLSMKTALEGTLADTENRYGAQLAQIQILISNIEAQLTDLRADMERQNSDYKMLMDIKTRLEQEIATYRQLLEVLWGPGVMFPLSCECAAVQGLPHTHVPHAAQYPPCSFSSPQLPIPHCILSLLPSPRSPAAAFPSPRSPTVASSAHDPLPQLSPAPVPQPQLSPAPDPPPQLSAALSPQPWLSPAPNPPPWLSSAPDLQPRLPSPQSPAPSPQPRLPIPHSPSLSPQMQLSPATPLPFSPAHFPSHGSPLLSSPSPIRST</sequence>
<feature type="compositionally biased region" description="Low complexity" evidence="11">
    <location>
        <begin position="449"/>
        <end position="459"/>
    </location>
</feature>
<evidence type="ECO:0000256" key="11">
    <source>
        <dbReference type="SAM" id="MobiDB-lite"/>
    </source>
</evidence>
<evidence type="ECO:0000256" key="1">
    <source>
        <dbReference type="ARBA" id="ARBA00022553"/>
    </source>
</evidence>
<name>A0A8C8VKQ0_9SAUR</name>
<dbReference type="SMART" id="SM01391">
    <property type="entry name" value="Filament"/>
    <property type="match status" value="1"/>
</dbReference>
<organism evidence="13 14">
    <name type="scientific">Pelusios castaneus</name>
    <name type="common">West African mud turtle</name>
    <dbReference type="NCBI Taxonomy" id="367368"/>
    <lineage>
        <taxon>Eukaryota</taxon>
        <taxon>Metazoa</taxon>
        <taxon>Chordata</taxon>
        <taxon>Craniata</taxon>
        <taxon>Vertebrata</taxon>
        <taxon>Euteleostomi</taxon>
        <taxon>Archelosauria</taxon>
        <taxon>Testudinata</taxon>
        <taxon>Testudines</taxon>
        <taxon>Pleurodira</taxon>
        <taxon>Pelomedusidae</taxon>
        <taxon>Pelusios</taxon>
    </lineage>
</organism>
<dbReference type="AlphaFoldDB" id="A0A8C8VKQ0"/>
<dbReference type="GO" id="GO:0005882">
    <property type="term" value="C:intermediate filament"/>
    <property type="evidence" value="ECO:0007669"/>
    <property type="project" value="UniProtKB-KW"/>
</dbReference>
<dbReference type="GO" id="GO:0005198">
    <property type="term" value="F:structural molecule activity"/>
    <property type="evidence" value="ECO:0007669"/>
    <property type="project" value="InterPro"/>
</dbReference>
<feature type="coiled-coil region" evidence="10">
    <location>
        <begin position="341"/>
        <end position="382"/>
    </location>
</feature>
<dbReference type="SUPFAM" id="SSF64593">
    <property type="entry name" value="Intermediate filament protein, coiled coil region"/>
    <property type="match status" value="2"/>
</dbReference>
<evidence type="ECO:0000313" key="13">
    <source>
        <dbReference type="Ensembl" id="ENSPCEP00000014756.1"/>
    </source>
</evidence>
<dbReference type="PROSITE" id="PS00226">
    <property type="entry name" value="IF_ROD_1"/>
    <property type="match status" value="1"/>
</dbReference>
<dbReference type="Gene3D" id="1.20.5.170">
    <property type="match status" value="1"/>
</dbReference>
<evidence type="ECO:0000256" key="5">
    <source>
        <dbReference type="ARBA" id="ARBA00037562"/>
    </source>
</evidence>
<dbReference type="PANTHER" id="PTHR23239">
    <property type="entry name" value="INTERMEDIATE FILAMENT"/>
    <property type="match status" value="1"/>
</dbReference>
<comment type="function">
    <text evidence="5">Involved in the organization of myofibers. Together with KRT8, helps to link the contractile apparatus to dystrophin at the costameres of striated muscle.</text>
</comment>
<keyword evidence="4 10" id="KW-0175">Coiled coil</keyword>
<feature type="domain" description="IF rod" evidence="12">
    <location>
        <begin position="86"/>
        <end position="397"/>
    </location>
</feature>
<feature type="coiled-coil region" evidence="10">
    <location>
        <begin position="189"/>
        <end position="230"/>
    </location>
</feature>
<dbReference type="GO" id="GO:0030855">
    <property type="term" value="P:epithelial cell differentiation"/>
    <property type="evidence" value="ECO:0007669"/>
    <property type="project" value="TreeGrafter"/>
</dbReference>
<comment type="similarity">
    <text evidence="9">Belongs to the intermediate filament family.</text>
</comment>
<dbReference type="FunFam" id="1.20.5.500:FF:000001">
    <property type="entry name" value="Type II keratin 23"/>
    <property type="match status" value="1"/>
</dbReference>